<evidence type="ECO:0000313" key="2">
    <source>
        <dbReference type="Proteomes" id="UP001172457"/>
    </source>
</evidence>
<dbReference type="Proteomes" id="UP001172457">
    <property type="component" value="Chromosome 1"/>
</dbReference>
<name>A0AA38WT79_9ASTR</name>
<accession>A0AA38WT79</accession>
<dbReference type="AlphaFoldDB" id="A0AA38WT79"/>
<dbReference type="EMBL" id="JARYMX010000001">
    <property type="protein sequence ID" value="KAJ9566480.1"/>
    <property type="molecule type" value="Genomic_DNA"/>
</dbReference>
<gene>
    <name evidence="1" type="ORF">OSB04_002446</name>
</gene>
<proteinExistence type="predicted"/>
<feature type="non-terminal residue" evidence="1">
    <location>
        <position position="1"/>
    </location>
</feature>
<evidence type="ECO:0008006" key="3">
    <source>
        <dbReference type="Google" id="ProtNLM"/>
    </source>
</evidence>
<dbReference type="PANTHER" id="PTHR11439:SF517">
    <property type="entry name" value="CYSTEINE-RICH RLK (RECEPTOR-LIKE PROTEIN KINASE) 8"/>
    <property type="match status" value="1"/>
</dbReference>
<dbReference type="CDD" id="cd09272">
    <property type="entry name" value="RNase_HI_RT_Ty1"/>
    <property type="match status" value="1"/>
</dbReference>
<organism evidence="1 2">
    <name type="scientific">Centaurea solstitialis</name>
    <name type="common">yellow star-thistle</name>
    <dbReference type="NCBI Taxonomy" id="347529"/>
    <lineage>
        <taxon>Eukaryota</taxon>
        <taxon>Viridiplantae</taxon>
        <taxon>Streptophyta</taxon>
        <taxon>Embryophyta</taxon>
        <taxon>Tracheophyta</taxon>
        <taxon>Spermatophyta</taxon>
        <taxon>Magnoliopsida</taxon>
        <taxon>eudicotyledons</taxon>
        <taxon>Gunneridae</taxon>
        <taxon>Pentapetalae</taxon>
        <taxon>asterids</taxon>
        <taxon>campanulids</taxon>
        <taxon>Asterales</taxon>
        <taxon>Asteraceae</taxon>
        <taxon>Carduoideae</taxon>
        <taxon>Cardueae</taxon>
        <taxon>Centaureinae</taxon>
        <taxon>Centaurea</taxon>
    </lineage>
</organism>
<reference evidence="1" key="1">
    <citation type="submission" date="2023-03" db="EMBL/GenBank/DDBJ databases">
        <title>Chromosome-scale reference genome and RAD-based genetic map of yellow starthistle (Centaurea solstitialis) reveal putative structural variation and QTLs associated with invader traits.</title>
        <authorList>
            <person name="Reatini B."/>
            <person name="Cang F.A."/>
            <person name="Jiang Q."/>
            <person name="Mckibben M.T.W."/>
            <person name="Barker M.S."/>
            <person name="Rieseberg L.H."/>
            <person name="Dlugosch K.M."/>
        </authorList>
    </citation>
    <scope>NUCLEOTIDE SEQUENCE</scope>
    <source>
        <strain evidence="1">CAN-66</strain>
        <tissue evidence="1">Leaf</tissue>
    </source>
</reference>
<evidence type="ECO:0000313" key="1">
    <source>
        <dbReference type="EMBL" id="KAJ9566480.1"/>
    </source>
</evidence>
<sequence>MILKAQSEGGPYLFTKAKKSKKWREAMVTKIRAIENNDTWELANLSKGVKPIAWVFKTKIDERGEVQKFKTLLVAKGYAQSYRVDCTEVLHSATGIFICHGRYTKDIIARFGMKNSNPVNNPIVLETLLSKDKSSDEVDATMFKQIHDMPKLLQWLTAKRILRCIKGCFEFAVLYKKEDINGLVPYTDSGQKEEHFWQRIHDGVWSGFMVFQKATVILLRRSLEQLGIVEKQEIIIYCDSSSTIQLSKNPVFYGKSKHVGVRFRFLGELVSDRVVEISSCRLENQLADIITKPLKL</sequence>
<dbReference type="PANTHER" id="PTHR11439">
    <property type="entry name" value="GAG-POL-RELATED RETROTRANSPOSON"/>
    <property type="match status" value="1"/>
</dbReference>
<keyword evidence="2" id="KW-1185">Reference proteome</keyword>
<comment type="caution">
    <text evidence="1">The sequence shown here is derived from an EMBL/GenBank/DDBJ whole genome shotgun (WGS) entry which is preliminary data.</text>
</comment>
<protein>
    <recommendedName>
        <fullName evidence="3">Reverse transcriptase Ty1/copia-type domain-containing protein</fullName>
    </recommendedName>
</protein>